<feature type="compositionally biased region" description="Basic residues" evidence="1">
    <location>
        <begin position="86"/>
        <end position="98"/>
    </location>
</feature>
<feature type="region of interest" description="Disordered" evidence="1">
    <location>
        <begin position="1"/>
        <end position="140"/>
    </location>
</feature>
<feature type="compositionally biased region" description="Basic and acidic residues" evidence="1">
    <location>
        <begin position="72"/>
        <end position="85"/>
    </location>
</feature>
<dbReference type="AlphaFoldDB" id="A0AAD3DAW6"/>
<dbReference type="SUPFAM" id="SSF82708">
    <property type="entry name" value="R3H domain"/>
    <property type="match status" value="1"/>
</dbReference>
<feature type="compositionally biased region" description="Basic and acidic residues" evidence="1">
    <location>
        <begin position="44"/>
        <end position="57"/>
    </location>
</feature>
<feature type="compositionally biased region" description="Basic and acidic residues" evidence="1">
    <location>
        <begin position="811"/>
        <end position="838"/>
    </location>
</feature>
<comment type="caution">
    <text evidence="3">The sequence shown here is derived from an EMBL/GenBank/DDBJ whole genome shotgun (WGS) entry which is preliminary data.</text>
</comment>
<reference evidence="3 4" key="1">
    <citation type="journal article" date="2021" name="Sci. Rep.">
        <title>The genome of the diatom Chaetoceros tenuissimus carries an ancient integrated fragment of an extant virus.</title>
        <authorList>
            <person name="Hongo Y."/>
            <person name="Kimura K."/>
            <person name="Takaki Y."/>
            <person name="Yoshida Y."/>
            <person name="Baba S."/>
            <person name="Kobayashi G."/>
            <person name="Nagasaki K."/>
            <person name="Hano T."/>
            <person name="Tomaru Y."/>
        </authorList>
    </citation>
    <scope>NUCLEOTIDE SEQUENCE [LARGE SCALE GENOMIC DNA]</scope>
    <source>
        <strain evidence="3 4">NIES-3715</strain>
    </source>
</reference>
<feature type="compositionally biased region" description="Basic and acidic residues" evidence="1">
    <location>
        <begin position="99"/>
        <end position="110"/>
    </location>
</feature>
<dbReference type="Pfam" id="PF01424">
    <property type="entry name" value="R3H"/>
    <property type="match status" value="1"/>
</dbReference>
<feature type="region of interest" description="Disordered" evidence="1">
    <location>
        <begin position="451"/>
        <end position="490"/>
    </location>
</feature>
<dbReference type="InterPro" id="IPR036867">
    <property type="entry name" value="R3H_dom_sf"/>
</dbReference>
<keyword evidence="4" id="KW-1185">Reference proteome</keyword>
<dbReference type="GO" id="GO:0003676">
    <property type="term" value="F:nucleic acid binding"/>
    <property type="evidence" value="ECO:0007669"/>
    <property type="project" value="UniProtKB-UniRule"/>
</dbReference>
<sequence>MAEEESNNEAAILVPSQVQKKSRRRRPNNRKKPSKPSSNTNESSDAKEGSKPEDDQKKQKKNNNRNNTNESADAKNEGKSDDNQKKPKKSNNRNKKKKPDSSKENNETKDTSSNQTANKTKKRSRNRNRNKNNERFPWRNQLPLDAVDPISLEPLKQNTYPPFALMISPPYNVIPEWPIPKNGNSVDSNNKSLDPIKREKEVLSEQWGDIIPQDKQADEANTETDATNNNVEVTKYFHLFDGRVLAVYLVSTLQFIDPLNRRDLTRAEIKNLDDYLIKHRLKKMRVLEAYDEKGISVSTASSTAQTASGRLQMRQEEARNLMNSLFGGATGGGSNSRQISNRRSNVNNAMAQQYAAHQSRERQAHQNAFDNSNQHDIGAQWGESSGIHADDEGNFMIIDDNMNPGLRGGLNVPVVDNTRRSSGPAPRSSNTQQMASWYGHEARVRADNFPSLSATVPSSSSSQASETHPKSKPSKPAPVSKSLSKIGNLVQKVNPKQLEKRRKARELAMRKAEMASLPYEEALKLSQAGVTGNNIGEGGPSGLLSVPQAAPSIVPTSGQIERNRNLAAALGVAPSTVRLNPNAGWKRPVTSKPSFDEFGNELNATVYPDALIIEAKERMMDVYRVEKKWLSFLNDDKSASCNLKPMDKPARKFVHEYSDFWNLTTQSFDPAPKRYIYCTKTIDTHAPRPLLSEAVQKWKGPTEPTVIPKEEMNEEKKSASEEKCEDTEFDTDALDHVQIQQKIANDAAAAPLGAIFDLEHGALQKLSISDDVQPPGRFAFAEKDRPKLNLNPRTKPLELPKYEAPTSLKASDMEKSYEQSRSEIMRKKKEEETRKKEILAAAFASDDEDSDSEWEEEEALVTGSDEE</sequence>
<organism evidence="3 4">
    <name type="scientific">Chaetoceros tenuissimus</name>
    <dbReference type="NCBI Taxonomy" id="426638"/>
    <lineage>
        <taxon>Eukaryota</taxon>
        <taxon>Sar</taxon>
        <taxon>Stramenopiles</taxon>
        <taxon>Ochrophyta</taxon>
        <taxon>Bacillariophyta</taxon>
        <taxon>Coscinodiscophyceae</taxon>
        <taxon>Chaetocerotophycidae</taxon>
        <taxon>Chaetocerotales</taxon>
        <taxon>Chaetocerotaceae</taxon>
        <taxon>Chaetoceros</taxon>
    </lineage>
</organism>
<protein>
    <recommendedName>
        <fullName evidence="2">R3H domain-containing protein</fullName>
    </recommendedName>
</protein>
<accession>A0AAD3DAW6</accession>
<gene>
    <name evidence="3" type="ORF">CTEN210_17519</name>
</gene>
<evidence type="ECO:0000256" key="1">
    <source>
        <dbReference type="SAM" id="MobiDB-lite"/>
    </source>
</evidence>
<feature type="domain" description="R3H" evidence="2">
    <location>
        <begin position="619"/>
        <end position="682"/>
    </location>
</feature>
<feature type="region of interest" description="Disordered" evidence="1">
    <location>
        <begin position="408"/>
        <end position="433"/>
    </location>
</feature>
<evidence type="ECO:0000313" key="4">
    <source>
        <dbReference type="Proteomes" id="UP001054902"/>
    </source>
</evidence>
<evidence type="ECO:0000259" key="2">
    <source>
        <dbReference type="PROSITE" id="PS51061"/>
    </source>
</evidence>
<feature type="compositionally biased region" description="Low complexity" evidence="1">
    <location>
        <begin position="451"/>
        <end position="465"/>
    </location>
</feature>
<feature type="compositionally biased region" description="Acidic residues" evidence="1">
    <location>
        <begin position="845"/>
        <end position="867"/>
    </location>
</feature>
<evidence type="ECO:0000313" key="3">
    <source>
        <dbReference type="EMBL" id="GFH61043.1"/>
    </source>
</evidence>
<dbReference type="EMBL" id="BLLK01000069">
    <property type="protein sequence ID" value="GFH61043.1"/>
    <property type="molecule type" value="Genomic_DNA"/>
</dbReference>
<feature type="compositionally biased region" description="Basic residues" evidence="1">
    <location>
        <begin position="20"/>
        <end position="34"/>
    </location>
</feature>
<dbReference type="InterPro" id="IPR001374">
    <property type="entry name" value="R3H_dom"/>
</dbReference>
<dbReference type="Gene3D" id="3.30.1370.50">
    <property type="entry name" value="R3H-like domain"/>
    <property type="match status" value="1"/>
</dbReference>
<name>A0AAD3DAW6_9STRA</name>
<feature type="compositionally biased region" description="Basic residues" evidence="1">
    <location>
        <begin position="119"/>
        <end position="130"/>
    </location>
</feature>
<dbReference type="PROSITE" id="PS51061">
    <property type="entry name" value="R3H"/>
    <property type="match status" value="1"/>
</dbReference>
<proteinExistence type="predicted"/>
<feature type="region of interest" description="Disordered" evidence="1">
    <location>
        <begin position="783"/>
        <end position="867"/>
    </location>
</feature>
<dbReference type="Proteomes" id="UP001054902">
    <property type="component" value="Unassembled WGS sequence"/>
</dbReference>